<evidence type="ECO:0000256" key="1">
    <source>
        <dbReference type="SAM" id="MobiDB-lite"/>
    </source>
</evidence>
<comment type="caution">
    <text evidence="2">The sequence shown here is derived from an EMBL/GenBank/DDBJ whole genome shotgun (WGS) entry which is preliminary data.</text>
</comment>
<evidence type="ECO:0000313" key="3">
    <source>
        <dbReference type="Proteomes" id="UP001500840"/>
    </source>
</evidence>
<evidence type="ECO:0000313" key="2">
    <source>
        <dbReference type="EMBL" id="GAA4460192.1"/>
    </source>
</evidence>
<name>A0ABP8N5D9_9BACT</name>
<feature type="compositionally biased region" description="Polar residues" evidence="1">
    <location>
        <begin position="60"/>
        <end position="78"/>
    </location>
</feature>
<keyword evidence="3" id="KW-1185">Reference proteome</keyword>
<reference evidence="3" key="1">
    <citation type="journal article" date="2019" name="Int. J. Syst. Evol. Microbiol.">
        <title>The Global Catalogue of Microorganisms (GCM) 10K type strain sequencing project: providing services to taxonomists for standard genome sequencing and annotation.</title>
        <authorList>
            <consortium name="The Broad Institute Genomics Platform"/>
            <consortium name="The Broad Institute Genome Sequencing Center for Infectious Disease"/>
            <person name="Wu L."/>
            <person name="Ma J."/>
        </authorList>
    </citation>
    <scope>NUCLEOTIDE SEQUENCE [LARGE SCALE GENOMIC DNA]</scope>
    <source>
        <strain evidence="3">JCM 17759</strain>
    </source>
</reference>
<protein>
    <submittedName>
        <fullName evidence="2">Uncharacterized protein</fullName>
    </submittedName>
</protein>
<organism evidence="2 3">
    <name type="scientific">Novipirellula rosea</name>
    <dbReference type="NCBI Taxonomy" id="1031540"/>
    <lineage>
        <taxon>Bacteria</taxon>
        <taxon>Pseudomonadati</taxon>
        <taxon>Planctomycetota</taxon>
        <taxon>Planctomycetia</taxon>
        <taxon>Pirellulales</taxon>
        <taxon>Pirellulaceae</taxon>
        <taxon>Novipirellula</taxon>
    </lineage>
</organism>
<accession>A0ABP8N5D9</accession>
<gene>
    <name evidence="2" type="ORF">GCM10023156_40860</name>
</gene>
<feature type="region of interest" description="Disordered" evidence="1">
    <location>
        <begin position="55"/>
        <end position="78"/>
    </location>
</feature>
<dbReference type="Proteomes" id="UP001500840">
    <property type="component" value="Unassembled WGS sequence"/>
</dbReference>
<dbReference type="EMBL" id="BAABGA010000049">
    <property type="protein sequence ID" value="GAA4460192.1"/>
    <property type="molecule type" value="Genomic_DNA"/>
</dbReference>
<proteinExistence type="predicted"/>
<sequence>MNDDFASIDVGDTFFHMGSKYRKMDDNRAILLSDPEIAGLQKGKAYFFYQEDEAERISKRSSPQVSANGSASTEDGHL</sequence>
<dbReference type="RefSeq" id="WP_339943873.1">
    <property type="nucleotide sequence ID" value="NZ_BAABGA010000049.1"/>
</dbReference>